<dbReference type="EMBL" id="CP006566">
    <property type="protein sequence ID" value="AGP46795.1"/>
    <property type="molecule type" value="Genomic_DNA"/>
</dbReference>
<protein>
    <recommendedName>
        <fullName evidence="3">Reverse transcriptase</fullName>
    </recommendedName>
</protein>
<dbReference type="HOGENOM" id="CLU_2303991_0_0_6"/>
<reference evidence="1 2" key="1">
    <citation type="journal article" date="2013" name="Genome Announc.">
        <title>Genome Sequence of Serratia plymuthica Strain S13, an Endophyte with Germination- and Plant-Growth-Promoting Activity from the Flower of Styrian Oil Pumpkin.</title>
        <authorList>
            <person name="Muller H."/>
            <person name="Furnkranz M."/>
            <person name="Grube M."/>
            <person name="Berg G."/>
        </authorList>
    </citation>
    <scope>NUCLEOTIDE SEQUENCE [LARGE SCALE GENOMIC DNA]</scope>
    <source>
        <strain evidence="1">S13</strain>
    </source>
</reference>
<evidence type="ECO:0008006" key="3">
    <source>
        <dbReference type="Google" id="ProtNLM"/>
    </source>
</evidence>
<proteinExistence type="predicted"/>
<accession>S4YR65</accession>
<dbReference type="Proteomes" id="UP000014900">
    <property type="component" value="Chromosome"/>
</dbReference>
<name>S4YR65_SERPL</name>
<dbReference type="KEGG" id="sry:M621_03770"/>
<evidence type="ECO:0000313" key="2">
    <source>
        <dbReference type="Proteomes" id="UP000014900"/>
    </source>
</evidence>
<gene>
    <name evidence="1" type="ORF">M621_03770</name>
</gene>
<dbReference type="AlphaFoldDB" id="S4YR65"/>
<organism evidence="1 2">
    <name type="scientific">Serratia plymuthica S13</name>
    <dbReference type="NCBI Taxonomy" id="1348660"/>
    <lineage>
        <taxon>Bacteria</taxon>
        <taxon>Pseudomonadati</taxon>
        <taxon>Pseudomonadota</taxon>
        <taxon>Gammaproteobacteria</taxon>
        <taxon>Enterobacterales</taxon>
        <taxon>Yersiniaceae</taxon>
        <taxon>Serratia</taxon>
    </lineage>
</organism>
<sequence>MNLLVEAFDTVRQALRKSGYTLNENKTQPPSPKIQVFNLELGHNHLRVTPKRIVEFLKVFTSSSNEHERKGIASYVGSINKSQAKLFR</sequence>
<evidence type="ECO:0000313" key="1">
    <source>
        <dbReference type="EMBL" id="AGP46795.1"/>
    </source>
</evidence>